<dbReference type="EMBL" id="JAEQMG010000083">
    <property type="protein sequence ID" value="MBK6088765.1"/>
    <property type="molecule type" value="Genomic_DNA"/>
</dbReference>
<sequence length="421" mass="49288">MAQSKRKDKDRIVLRTGEGQRPNGTYEYRWTERGGKRRRVYAKTLEELREKEKDIQKDKCDGIKAEARYKTVNDVYDTWRQLKRGLKDNTFQNYQYMYDMFVRPNFGKLRVSSLKKSDVKRFYNLLADERGLQTSTIDSVHTVFHQVLDLAVDDEYIRMNPSDNVLKELKQSHVFKTEKRRGLTKPEQELLLSFLQRNHTYSHWYPIIAVMVGTGLRVGEVTGLRWCDIDLEEGIIDVNHTLVYYDHRVTEGQKGCYFNINTPKTQAGVRQVPMLDFVKEAFIKEREYQEAMGIQCEITIDGYSDFIFVNRFGHTQNQATLNKAIRRITRDCNDEVLLKKDQNPVLLPHFSCHSLRHTFTTRMCEAGVNVKVIQDALGHADISTTLNIYADVTKELKKDEFAELDWFFKGKKQDNEVPQTP</sequence>
<dbReference type="InterPro" id="IPR050808">
    <property type="entry name" value="Phage_Integrase"/>
</dbReference>
<evidence type="ECO:0000256" key="6">
    <source>
        <dbReference type="PROSITE-ProRule" id="PRU01248"/>
    </source>
</evidence>
<dbReference type="PANTHER" id="PTHR30629:SF2">
    <property type="entry name" value="PROPHAGE INTEGRASE INTS-RELATED"/>
    <property type="match status" value="1"/>
</dbReference>
<evidence type="ECO:0000256" key="2">
    <source>
        <dbReference type="ARBA" id="ARBA00008857"/>
    </source>
</evidence>
<feature type="region of interest" description="Disordered" evidence="7">
    <location>
        <begin position="1"/>
        <end position="27"/>
    </location>
</feature>
<dbReference type="InterPro" id="IPR010998">
    <property type="entry name" value="Integrase_recombinase_N"/>
</dbReference>
<dbReference type="RefSeq" id="WP_201427611.1">
    <property type="nucleotide sequence ID" value="NZ_JAEQMG010000083.1"/>
</dbReference>
<feature type="compositionally biased region" description="Basic and acidic residues" evidence="7">
    <location>
        <begin position="1"/>
        <end position="13"/>
    </location>
</feature>
<evidence type="ECO:0000256" key="7">
    <source>
        <dbReference type="SAM" id="MobiDB-lite"/>
    </source>
</evidence>
<dbReference type="Pfam" id="PF02920">
    <property type="entry name" value="Integrase_DNA"/>
    <property type="match status" value="1"/>
</dbReference>
<dbReference type="GO" id="GO:0006310">
    <property type="term" value="P:DNA recombination"/>
    <property type="evidence" value="ECO:0007669"/>
    <property type="project" value="UniProtKB-KW"/>
</dbReference>
<dbReference type="SUPFAM" id="SSF56349">
    <property type="entry name" value="DNA breaking-rejoining enzymes"/>
    <property type="match status" value="1"/>
</dbReference>
<evidence type="ECO:0000259" key="9">
    <source>
        <dbReference type="PROSITE" id="PS51900"/>
    </source>
</evidence>
<dbReference type="InterPro" id="IPR013762">
    <property type="entry name" value="Integrase-like_cat_sf"/>
</dbReference>
<evidence type="ECO:0000256" key="5">
    <source>
        <dbReference type="ARBA" id="ARBA00023172"/>
    </source>
</evidence>
<dbReference type="InterPro" id="IPR011010">
    <property type="entry name" value="DNA_brk_join_enz"/>
</dbReference>
<feature type="domain" description="Core-binding (CB)" evidence="9">
    <location>
        <begin position="70"/>
        <end position="152"/>
    </location>
</feature>
<keyword evidence="11" id="KW-1185">Reference proteome</keyword>
<dbReference type="InterPro" id="IPR016177">
    <property type="entry name" value="DNA-bd_dom_sf"/>
</dbReference>
<evidence type="ECO:0000256" key="4">
    <source>
        <dbReference type="ARBA" id="ARBA00023125"/>
    </source>
</evidence>
<feature type="domain" description="Tyr recombinase" evidence="8">
    <location>
        <begin position="178"/>
        <end position="402"/>
    </location>
</feature>
<comment type="similarity">
    <text evidence="2">Belongs to the 'phage' integrase family.</text>
</comment>
<dbReference type="Gene3D" id="3.30.160.60">
    <property type="entry name" value="Classic Zinc Finger"/>
    <property type="match status" value="1"/>
</dbReference>
<dbReference type="PANTHER" id="PTHR30629">
    <property type="entry name" value="PROPHAGE INTEGRASE"/>
    <property type="match status" value="1"/>
</dbReference>
<dbReference type="PROSITE" id="PS51900">
    <property type="entry name" value="CB"/>
    <property type="match status" value="1"/>
</dbReference>
<dbReference type="PROSITE" id="PS51898">
    <property type="entry name" value="TYR_RECOMBINASE"/>
    <property type="match status" value="1"/>
</dbReference>
<evidence type="ECO:0000313" key="10">
    <source>
        <dbReference type="EMBL" id="MBK6088765.1"/>
    </source>
</evidence>
<comment type="caution">
    <text evidence="10">The sequence shown here is derived from an EMBL/GenBank/DDBJ whole genome shotgun (WGS) entry which is preliminary data.</text>
</comment>
<evidence type="ECO:0000256" key="3">
    <source>
        <dbReference type="ARBA" id="ARBA00022908"/>
    </source>
</evidence>
<dbReference type="Proteomes" id="UP000633365">
    <property type="component" value="Unassembled WGS sequence"/>
</dbReference>
<gene>
    <name evidence="10" type="ORF">JKK62_08905</name>
</gene>
<dbReference type="InterPro" id="IPR044068">
    <property type="entry name" value="CB"/>
</dbReference>
<dbReference type="Pfam" id="PF14659">
    <property type="entry name" value="Phage_int_SAM_3"/>
    <property type="match status" value="1"/>
</dbReference>
<dbReference type="SUPFAM" id="SSF54171">
    <property type="entry name" value="DNA-binding domain"/>
    <property type="match status" value="1"/>
</dbReference>
<name>A0A934WRU0_9FIRM</name>
<dbReference type="AlphaFoldDB" id="A0A934WRU0"/>
<comment type="function">
    <text evidence="1">Site-specific tyrosine recombinase, which acts by catalyzing the cutting and rejoining of the recombining DNA molecules.</text>
</comment>
<accession>A0A934WRU0</accession>
<dbReference type="Gene3D" id="1.10.443.10">
    <property type="entry name" value="Intergrase catalytic core"/>
    <property type="match status" value="1"/>
</dbReference>
<organism evidence="10 11">
    <name type="scientific">Ruminococcus difficilis</name>
    <dbReference type="NCBI Taxonomy" id="2763069"/>
    <lineage>
        <taxon>Bacteria</taxon>
        <taxon>Bacillati</taxon>
        <taxon>Bacillota</taxon>
        <taxon>Clostridia</taxon>
        <taxon>Eubacteriales</taxon>
        <taxon>Oscillospiraceae</taxon>
        <taxon>Ruminococcus</taxon>
    </lineage>
</organism>
<evidence type="ECO:0000256" key="1">
    <source>
        <dbReference type="ARBA" id="ARBA00003283"/>
    </source>
</evidence>
<evidence type="ECO:0000259" key="8">
    <source>
        <dbReference type="PROSITE" id="PS51898"/>
    </source>
</evidence>
<reference evidence="10" key="1">
    <citation type="submission" date="2021-01" db="EMBL/GenBank/DDBJ databases">
        <title>Genome public.</title>
        <authorList>
            <person name="Liu C."/>
            <person name="Sun Q."/>
        </authorList>
    </citation>
    <scope>NUCLEOTIDE SEQUENCE</scope>
    <source>
        <strain evidence="10">M6</strain>
    </source>
</reference>
<keyword evidence="5" id="KW-0233">DNA recombination</keyword>
<keyword evidence="3" id="KW-0229">DNA integration</keyword>
<dbReference type="Gene3D" id="1.10.150.130">
    <property type="match status" value="1"/>
</dbReference>
<protein>
    <submittedName>
        <fullName evidence="10">Site-specific integrase</fullName>
    </submittedName>
</protein>
<evidence type="ECO:0000313" key="11">
    <source>
        <dbReference type="Proteomes" id="UP000633365"/>
    </source>
</evidence>
<dbReference type="GO" id="GO:0008907">
    <property type="term" value="F:integrase activity"/>
    <property type="evidence" value="ECO:0007669"/>
    <property type="project" value="InterPro"/>
</dbReference>
<dbReference type="InterPro" id="IPR002104">
    <property type="entry name" value="Integrase_catalytic"/>
</dbReference>
<dbReference type="Pfam" id="PF00589">
    <property type="entry name" value="Phage_integrase"/>
    <property type="match status" value="1"/>
</dbReference>
<dbReference type="InterPro" id="IPR004107">
    <property type="entry name" value="Integrase_SAM-like_N"/>
</dbReference>
<dbReference type="InterPro" id="IPR004191">
    <property type="entry name" value="Integrase_Tn916-type_DNA-bd_N"/>
</dbReference>
<dbReference type="GO" id="GO:0003677">
    <property type="term" value="F:DNA binding"/>
    <property type="evidence" value="ECO:0007669"/>
    <property type="project" value="UniProtKB-UniRule"/>
</dbReference>
<keyword evidence="4 6" id="KW-0238">DNA-binding</keyword>
<proteinExistence type="inferred from homology"/>
<dbReference type="CDD" id="cd01189">
    <property type="entry name" value="INT_ICEBs1_C_like"/>
    <property type="match status" value="1"/>
</dbReference>